<sequence length="123" mass="13564">MQEIVATFSIVMTNASLTFFLYMGSLLGSWRHHGLVPWDDDLDVVVPSLQKDAVAHVLNGLKPHFLLDATRGDGWKLFSARSHAIGRFSLLTYIHSAEGNKGEELVSWWSDSFSEGTGTAGLE</sequence>
<name>A0A2T7NG43_POMCA</name>
<dbReference type="EMBL" id="PZQS01000013">
    <property type="protein sequence ID" value="PVD20143.1"/>
    <property type="molecule type" value="Genomic_DNA"/>
</dbReference>
<keyword evidence="1" id="KW-0472">Membrane</keyword>
<comment type="caution">
    <text evidence="3">The sequence shown here is derived from an EMBL/GenBank/DDBJ whole genome shotgun (WGS) entry which is preliminary data.</text>
</comment>
<evidence type="ECO:0000256" key="1">
    <source>
        <dbReference type="SAM" id="Phobius"/>
    </source>
</evidence>
<dbReference type="GO" id="GO:0009100">
    <property type="term" value="P:glycoprotein metabolic process"/>
    <property type="evidence" value="ECO:0007669"/>
    <property type="project" value="UniProtKB-ARBA"/>
</dbReference>
<dbReference type="Pfam" id="PF04991">
    <property type="entry name" value="LicD"/>
    <property type="match status" value="1"/>
</dbReference>
<protein>
    <recommendedName>
        <fullName evidence="2">LicD/FKTN/FKRP nucleotidyltransferase domain-containing protein</fullName>
    </recommendedName>
</protein>
<gene>
    <name evidence="3" type="ORF">C0Q70_20637</name>
</gene>
<evidence type="ECO:0000259" key="2">
    <source>
        <dbReference type="Pfam" id="PF04991"/>
    </source>
</evidence>
<feature type="domain" description="LicD/FKTN/FKRP nucleotidyltransferase" evidence="2">
    <location>
        <begin position="16"/>
        <end position="60"/>
    </location>
</feature>
<dbReference type="AlphaFoldDB" id="A0A2T7NG43"/>
<accession>A0A2T7NG43</accession>
<evidence type="ECO:0000313" key="4">
    <source>
        <dbReference type="Proteomes" id="UP000245119"/>
    </source>
</evidence>
<keyword evidence="1" id="KW-1133">Transmembrane helix</keyword>
<dbReference type="PANTHER" id="PTHR43404:SF1">
    <property type="entry name" value="MNN4P"/>
    <property type="match status" value="1"/>
</dbReference>
<feature type="transmembrane region" description="Helical" evidence="1">
    <location>
        <begin position="6"/>
        <end position="27"/>
    </location>
</feature>
<keyword evidence="1" id="KW-0812">Transmembrane</keyword>
<proteinExistence type="predicted"/>
<evidence type="ECO:0000313" key="3">
    <source>
        <dbReference type="EMBL" id="PVD20143.1"/>
    </source>
</evidence>
<dbReference type="Proteomes" id="UP000245119">
    <property type="component" value="Linkage Group LG13"/>
</dbReference>
<dbReference type="PANTHER" id="PTHR43404">
    <property type="entry name" value="LIPOPOLYSACCHARIDE CHOLINEPHOSPHOTRANSFERASE LICD"/>
    <property type="match status" value="1"/>
</dbReference>
<organism evidence="3 4">
    <name type="scientific">Pomacea canaliculata</name>
    <name type="common">Golden apple snail</name>
    <dbReference type="NCBI Taxonomy" id="400727"/>
    <lineage>
        <taxon>Eukaryota</taxon>
        <taxon>Metazoa</taxon>
        <taxon>Spiralia</taxon>
        <taxon>Lophotrochozoa</taxon>
        <taxon>Mollusca</taxon>
        <taxon>Gastropoda</taxon>
        <taxon>Caenogastropoda</taxon>
        <taxon>Architaenioglossa</taxon>
        <taxon>Ampullarioidea</taxon>
        <taxon>Ampullariidae</taxon>
        <taxon>Pomacea</taxon>
    </lineage>
</organism>
<dbReference type="InterPro" id="IPR007074">
    <property type="entry name" value="LicD/FKTN/FKRP_NTP_transf"/>
</dbReference>
<reference evidence="3 4" key="1">
    <citation type="submission" date="2018-04" db="EMBL/GenBank/DDBJ databases">
        <title>The genome of golden apple snail Pomacea canaliculata provides insight into stress tolerance and invasive adaptation.</title>
        <authorList>
            <person name="Liu C."/>
            <person name="Liu B."/>
            <person name="Ren Y."/>
            <person name="Zhang Y."/>
            <person name="Wang H."/>
            <person name="Li S."/>
            <person name="Jiang F."/>
            <person name="Yin L."/>
            <person name="Zhang G."/>
            <person name="Qian W."/>
            <person name="Fan W."/>
        </authorList>
    </citation>
    <scope>NUCLEOTIDE SEQUENCE [LARGE SCALE GENOMIC DNA]</scope>
    <source>
        <strain evidence="3">SZHN2017</strain>
        <tissue evidence="3">Muscle</tissue>
    </source>
</reference>
<keyword evidence="4" id="KW-1185">Reference proteome</keyword>
<dbReference type="InterPro" id="IPR052942">
    <property type="entry name" value="LPS_cholinephosphotransferase"/>
</dbReference>